<dbReference type="NCBIfam" id="NF002677">
    <property type="entry name" value="PRK02406.1"/>
    <property type="match status" value="1"/>
</dbReference>
<name>A0A510JHH2_9FUSO</name>
<evidence type="ECO:0000256" key="8">
    <source>
        <dbReference type="ARBA" id="ARBA00022705"/>
    </source>
</evidence>
<dbReference type="EMBL" id="AP019823">
    <property type="protein sequence ID" value="BBM38728.1"/>
    <property type="molecule type" value="Genomic_DNA"/>
</dbReference>
<evidence type="ECO:0000256" key="10">
    <source>
        <dbReference type="ARBA" id="ARBA00022763"/>
    </source>
</evidence>
<evidence type="ECO:0000256" key="4">
    <source>
        <dbReference type="ARBA" id="ARBA00022457"/>
    </source>
</evidence>
<dbReference type="HAMAP" id="MF_01113">
    <property type="entry name" value="DNApol_IV"/>
    <property type="match status" value="1"/>
</dbReference>
<dbReference type="Proteomes" id="UP000321892">
    <property type="component" value="Chromosome"/>
</dbReference>
<evidence type="ECO:0000256" key="3">
    <source>
        <dbReference type="ARBA" id="ARBA00011245"/>
    </source>
</evidence>
<keyword evidence="11 16" id="KW-0460">Magnesium</keyword>
<dbReference type="Gene3D" id="3.30.70.270">
    <property type="match status" value="1"/>
</dbReference>
<dbReference type="GO" id="GO:0003684">
    <property type="term" value="F:damaged DNA binding"/>
    <property type="evidence" value="ECO:0007669"/>
    <property type="project" value="InterPro"/>
</dbReference>
<dbReference type="Pfam" id="PF21999">
    <property type="entry name" value="IMS_HHH_1"/>
    <property type="match status" value="1"/>
</dbReference>
<keyword evidence="10 16" id="KW-0227">DNA damage</keyword>
<keyword evidence="19" id="KW-1185">Reference proteome</keyword>
<dbReference type="InterPro" id="IPR053848">
    <property type="entry name" value="IMS_HHH_1"/>
</dbReference>
<evidence type="ECO:0000256" key="12">
    <source>
        <dbReference type="ARBA" id="ARBA00022932"/>
    </source>
</evidence>
<organism evidence="18 19">
    <name type="scientific">Leptotrichia hofstadii</name>
    <dbReference type="NCBI Taxonomy" id="157688"/>
    <lineage>
        <taxon>Bacteria</taxon>
        <taxon>Fusobacteriati</taxon>
        <taxon>Fusobacteriota</taxon>
        <taxon>Fusobacteriia</taxon>
        <taxon>Fusobacteriales</taxon>
        <taxon>Leptotrichiaceae</taxon>
        <taxon>Leptotrichia</taxon>
    </lineage>
</organism>
<dbReference type="PANTHER" id="PTHR11076:SF33">
    <property type="entry name" value="DNA POLYMERASE KAPPA"/>
    <property type="match status" value="1"/>
</dbReference>
<evidence type="ECO:0000256" key="11">
    <source>
        <dbReference type="ARBA" id="ARBA00022842"/>
    </source>
</evidence>
<dbReference type="FunFam" id="3.40.1170.60:FF:000001">
    <property type="entry name" value="DNA polymerase IV"/>
    <property type="match status" value="1"/>
</dbReference>
<keyword evidence="13 16" id="KW-0238">DNA-binding</keyword>
<dbReference type="GO" id="GO:0006261">
    <property type="term" value="P:DNA-templated DNA replication"/>
    <property type="evidence" value="ECO:0007669"/>
    <property type="project" value="UniProtKB-UniRule"/>
</dbReference>
<dbReference type="InterPro" id="IPR050116">
    <property type="entry name" value="DNA_polymerase-Y"/>
</dbReference>
<comment type="cofactor">
    <cofactor evidence="16">
        <name>Mg(2+)</name>
        <dbReference type="ChEBI" id="CHEBI:18420"/>
    </cofactor>
    <text evidence="16">Binds 2 magnesium ions per subunit.</text>
</comment>
<dbReference type="GO" id="GO:0009432">
    <property type="term" value="P:SOS response"/>
    <property type="evidence" value="ECO:0007669"/>
    <property type="project" value="TreeGrafter"/>
</dbReference>
<dbReference type="Gene3D" id="3.40.1170.60">
    <property type="match status" value="1"/>
</dbReference>
<evidence type="ECO:0000256" key="15">
    <source>
        <dbReference type="ARBA" id="ARBA00049244"/>
    </source>
</evidence>
<evidence type="ECO:0000313" key="19">
    <source>
        <dbReference type="Proteomes" id="UP000321892"/>
    </source>
</evidence>
<keyword evidence="14 16" id="KW-0234">DNA repair</keyword>
<dbReference type="GO" id="GO:0005829">
    <property type="term" value="C:cytosol"/>
    <property type="evidence" value="ECO:0007669"/>
    <property type="project" value="TreeGrafter"/>
</dbReference>
<accession>A0A510JHH2</accession>
<comment type="subunit">
    <text evidence="3 16">Monomer.</text>
</comment>
<dbReference type="InterPro" id="IPR017961">
    <property type="entry name" value="DNA_pol_Y-fam_little_finger"/>
</dbReference>
<proteinExistence type="inferred from homology"/>
<keyword evidence="6 16" id="KW-0808">Transferase</keyword>
<keyword evidence="8 16" id="KW-0235">DNA replication</keyword>
<evidence type="ECO:0000256" key="14">
    <source>
        <dbReference type="ARBA" id="ARBA00023204"/>
    </source>
</evidence>
<dbReference type="FunFam" id="3.30.1490.100:FF:000004">
    <property type="entry name" value="DNA polymerase IV"/>
    <property type="match status" value="1"/>
</dbReference>
<dbReference type="GO" id="GO:0006281">
    <property type="term" value="P:DNA repair"/>
    <property type="evidence" value="ECO:0007669"/>
    <property type="project" value="UniProtKB-UniRule"/>
</dbReference>
<dbReference type="Gene3D" id="3.30.1490.100">
    <property type="entry name" value="DNA polymerase, Y-family, little finger domain"/>
    <property type="match status" value="1"/>
</dbReference>
<feature type="active site" evidence="16">
    <location>
        <position position="102"/>
    </location>
</feature>
<keyword evidence="5 16" id="KW-0963">Cytoplasm</keyword>
<evidence type="ECO:0000256" key="6">
    <source>
        <dbReference type="ARBA" id="ARBA00022679"/>
    </source>
</evidence>
<dbReference type="CDD" id="cd03586">
    <property type="entry name" value="PolY_Pol_IV_kappa"/>
    <property type="match status" value="1"/>
</dbReference>
<dbReference type="InterPro" id="IPR036775">
    <property type="entry name" value="DNA_pol_Y-fam_lit_finger_sf"/>
</dbReference>
<dbReference type="EC" id="2.7.7.7" evidence="16"/>
<comment type="similarity">
    <text evidence="2 16">Belongs to the DNA polymerase type-Y family.</text>
</comment>
<evidence type="ECO:0000259" key="17">
    <source>
        <dbReference type="PROSITE" id="PS50173"/>
    </source>
</evidence>
<keyword evidence="9 16" id="KW-0479">Metal-binding</keyword>
<comment type="catalytic activity">
    <reaction evidence="15 16">
        <text>DNA(n) + a 2'-deoxyribonucleoside 5'-triphosphate = DNA(n+1) + diphosphate</text>
        <dbReference type="Rhea" id="RHEA:22508"/>
        <dbReference type="Rhea" id="RHEA-COMP:17339"/>
        <dbReference type="Rhea" id="RHEA-COMP:17340"/>
        <dbReference type="ChEBI" id="CHEBI:33019"/>
        <dbReference type="ChEBI" id="CHEBI:61560"/>
        <dbReference type="ChEBI" id="CHEBI:173112"/>
        <dbReference type="EC" id="2.7.7.7"/>
    </reaction>
</comment>
<feature type="binding site" evidence="16">
    <location>
        <position position="101"/>
    </location>
    <ligand>
        <name>Mg(2+)</name>
        <dbReference type="ChEBI" id="CHEBI:18420"/>
    </ligand>
</feature>
<dbReference type="SUPFAM" id="SSF56672">
    <property type="entry name" value="DNA/RNA polymerases"/>
    <property type="match status" value="1"/>
</dbReference>
<keyword evidence="12 16" id="KW-0239">DNA-directed DNA polymerase</keyword>
<comment type="subcellular location">
    <subcellularLocation>
        <location evidence="1 16">Cytoplasm</location>
    </subcellularLocation>
</comment>
<keyword evidence="7 16" id="KW-0548">Nucleotidyltransferase</keyword>
<evidence type="ECO:0000256" key="2">
    <source>
        <dbReference type="ARBA" id="ARBA00010945"/>
    </source>
</evidence>
<gene>
    <name evidence="16" type="primary">dinB</name>
    <name evidence="18" type="ORF">JCM16775_1437</name>
</gene>
<dbReference type="KEGG" id="lhf:JCM16775_1437"/>
<dbReference type="Pfam" id="PF11799">
    <property type="entry name" value="IMS_C"/>
    <property type="match status" value="1"/>
</dbReference>
<evidence type="ECO:0000313" key="18">
    <source>
        <dbReference type="EMBL" id="BBM38728.1"/>
    </source>
</evidence>
<feature type="site" description="Substrate discrimination" evidence="16">
    <location>
        <position position="16"/>
    </location>
</feature>
<evidence type="ECO:0000256" key="13">
    <source>
        <dbReference type="ARBA" id="ARBA00023125"/>
    </source>
</evidence>
<dbReference type="Gene3D" id="1.10.150.20">
    <property type="entry name" value="5' to 3' exonuclease, C-terminal subdomain"/>
    <property type="match status" value="1"/>
</dbReference>
<dbReference type="Pfam" id="PF00817">
    <property type="entry name" value="IMS"/>
    <property type="match status" value="1"/>
</dbReference>
<dbReference type="OrthoDB" id="9808813at2"/>
<dbReference type="PANTHER" id="PTHR11076">
    <property type="entry name" value="DNA REPAIR POLYMERASE UMUC / TRANSFERASE FAMILY MEMBER"/>
    <property type="match status" value="1"/>
</dbReference>
<reference evidence="18 19" key="1">
    <citation type="submission" date="2019-07" db="EMBL/GenBank/DDBJ databases">
        <title>Complete Genome Sequence of Leptotrichia hofstadii Strain JCM16775.</title>
        <authorList>
            <person name="Watanabe S."/>
            <person name="Cui L."/>
        </authorList>
    </citation>
    <scope>NUCLEOTIDE SEQUENCE [LARGE SCALE GENOMIC DNA]</scope>
    <source>
        <strain evidence="18 19">JCM16775</strain>
    </source>
</reference>
<feature type="binding site" evidence="16">
    <location>
        <position position="11"/>
    </location>
    <ligand>
        <name>Mg(2+)</name>
        <dbReference type="ChEBI" id="CHEBI:18420"/>
    </ligand>
</feature>
<protein>
    <recommendedName>
        <fullName evidence="16">DNA polymerase IV</fullName>
        <shortName evidence="16">Pol IV</shortName>
        <ecNumber evidence="16">2.7.7.7</ecNumber>
    </recommendedName>
</protein>
<dbReference type="PROSITE" id="PS50173">
    <property type="entry name" value="UMUC"/>
    <property type="match status" value="1"/>
</dbReference>
<dbReference type="AlphaFoldDB" id="A0A510JHH2"/>
<evidence type="ECO:0000256" key="7">
    <source>
        <dbReference type="ARBA" id="ARBA00022695"/>
    </source>
</evidence>
<dbReference type="GO" id="GO:0000287">
    <property type="term" value="F:magnesium ion binding"/>
    <property type="evidence" value="ECO:0007669"/>
    <property type="project" value="UniProtKB-UniRule"/>
</dbReference>
<dbReference type="SUPFAM" id="SSF100879">
    <property type="entry name" value="Lesion bypass DNA polymerase (Y-family), little finger domain"/>
    <property type="match status" value="1"/>
</dbReference>
<evidence type="ECO:0000256" key="9">
    <source>
        <dbReference type="ARBA" id="ARBA00022723"/>
    </source>
</evidence>
<dbReference type="GO" id="GO:0003887">
    <property type="term" value="F:DNA-directed DNA polymerase activity"/>
    <property type="evidence" value="ECO:0007669"/>
    <property type="project" value="UniProtKB-UniRule"/>
</dbReference>
<comment type="function">
    <text evidence="16">Poorly processive, error-prone DNA polymerase involved in untargeted mutagenesis. Copies undamaged DNA at stalled replication forks, which arise in vivo from mismatched or misaligned primer ends. These misaligned primers can be extended by PolIV. Exhibits no 3'-5' exonuclease (proofreading) activity. May be involved in translesional synthesis, in conjunction with the beta clamp from PolIII.</text>
</comment>
<dbReference type="RefSeq" id="WP_026746193.1">
    <property type="nucleotide sequence ID" value="NZ_AP019823.1"/>
</dbReference>
<feature type="domain" description="UmuC" evidence="17">
    <location>
        <begin position="7"/>
        <end position="194"/>
    </location>
</feature>
<evidence type="ECO:0000256" key="16">
    <source>
        <dbReference type="HAMAP-Rule" id="MF_01113"/>
    </source>
</evidence>
<dbReference type="InterPro" id="IPR043128">
    <property type="entry name" value="Rev_trsase/Diguanyl_cyclase"/>
</dbReference>
<evidence type="ECO:0000256" key="5">
    <source>
        <dbReference type="ARBA" id="ARBA00022490"/>
    </source>
</evidence>
<dbReference type="InterPro" id="IPR022880">
    <property type="entry name" value="DNApol_IV"/>
</dbReference>
<keyword evidence="4 16" id="KW-0515">Mutator protein</keyword>
<dbReference type="InterPro" id="IPR043502">
    <property type="entry name" value="DNA/RNA_pol_sf"/>
</dbReference>
<evidence type="ECO:0000256" key="1">
    <source>
        <dbReference type="ARBA" id="ARBA00004496"/>
    </source>
</evidence>
<sequence>MKKEKIYLHYDMDAFFAAIEQRDNRELRGKPIAIGHGVVTTASYEARKYGVKSAMPTVQAKRLCPNLIVVSLRKGVYFEEGRRIQGLIKKVLKKCEFTSVDEGYIDITEFIWNKNTRLDKRDEILKIERFIKKFKKYVYDNSRLTCSVGIGFSKISAKIASDIDKPNGYFIFRNREHFLDYIYNKELGIIPGIGRKTREVLKLFNITSVFQLYEIEKNELIRRFGESKGEYLYNSVRGLHSSEINTDRKRQSYGHEVTFHQEENDILALHAELKKQSERLSSKLIENNEFAKTVTIKIRYSNFATHTRSKTLKSATNDVNGIYKAALENLEFFEKKNEVRLIGVQLSSILKSNVVQLSFDDLK</sequence>
<dbReference type="InterPro" id="IPR001126">
    <property type="entry name" value="UmuC"/>
</dbReference>
<dbReference type="GO" id="GO:0042276">
    <property type="term" value="P:error-prone translesion synthesis"/>
    <property type="evidence" value="ECO:0007669"/>
    <property type="project" value="TreeGrafter"/>
</dbReference>